<feature type="compositionally biased region" description="Basic and acidic residues" evidence="1">
    <location>
        <begin position="1"/>
        <end position="25"/>
    </location>
</feature>
<keyword evidence="2" id="KW-1133">Transmembrane helix</keyword>
<feature type="region of interest" description="Disordered" evidence="1">
    <location>
        <begin position="1"/>
        <end position="68"/>
    </location>
</feature>
<sequence length="94" mass="10868">MVDMAKLKEDALRRKQEHEEKELKRQMQRRKSAAPRKRKTASSRSAPNTAARGGRTQVVQAQPKKRKRSISRWVLDILLVLGALLVMVMFINPF</sequence>
<evidence type="ECO:0000313" key="3">
    <source>
        <dbReference type="EMBL" id="MFK7160543.1"/>
    </source>
</evidence>
<accession>A0ABW8PW70</accession>
<dbReference type="RefSeq" id="WP_405338354.1">
    <property type="nucleotide sequence ID" value="NZ_JBANFI010000003.1"/>
</dbReference>
<feature type="compositionally biased region" description="Basic residues" evidence="1">
    <location>
        <begin position="26"/>
        <end position="41"/>
    </location>
</feature>
<gene>
    <name evidence="3" type="ORF">V6U78_05780</name>
</gene>
<dbReference type="Proteomes" id="UP001621714">
    <property type="component" value="Unassembled WGS sequence"/>
</dbReference>
<reference evidence="3 4" key="1">
    <citation type="submission" date="2024-02" db="EMBL/GenBank/DDBJ databases">
        <title>Marinospirillum sp. MEB 164 isolated from Lonar lake sediment.</title>
        <authorList>
            <person name="Joshi A."/>
            <person name="Thite S."/>
        </authorList>
    </citation>
    <scope>NUCLEOTIDE SEQUENCE [LARGE SCALE GENOMIC DNA]</scope>
    <source>
        <strain evidence="3 4">MEB164</strain>
    </source>
</reference>
<comment type="caution">
    <text evidence="3">The sequence shown here is derived from an EMBL/GenBank/DDBJ whole genome shotgun (WGS) entry which is preliminary data.</text>
</comment>
<feature type="transmembrane region" description="Helical" evidence="2">
    <location>
        <begin position="73"/>
        <end position="91"/>
    </location>
</feature>
<keyword evidence="2" id="KW-0472">Membrane</keyword>
<evidence type="ECO:0000256" key="2">
    <source>
        <dbReference type="SAM" id="Phobius"/>
    </source>
</evidence>
<keyword evidence="4" id="KW-1185">Reference proteome</keyword>
<name>A0ABW8PW70_9GAMM</name>
<organism evidence="3 4">
    <name type="scientific">Marinospirillum alkalitolerans</name>
    <dbReference type="NCBI Taxonomy" id="3123374"/>
    <lineage>
        <taxon>Bacteria</taxon>
        <taxon>Pseudomonadati</taxon>
        <taxon>Pseudomonadota</taxon>
        <taxon>Gammaproteobacteria</taxon>
        <taxon>Oceanospirillales</taxon>
        <taxon>Oceanospirillaceae</taxon>
        <taxon>Marinospirillum</taxon>
    </lineage>
</organism>
<evidence type="ECO:0000256" key="1">
    <source>
        <dbReference type="SAM" id="MobiDB-lite"/>
    </source>
</evidence>
<evidence type="ECO:0000313" key="4">
    <source>
        <dbReference type="Proteomes" id="UP001621714"/>
    </source>
</evidence>
<proteinExistence type="predicted"/>
<keyword evidence="2" id="KW-0812">Transmembrane</keyword>
<dbReference type="EMBL" id="JBANFI010000003">
    <property type="protein sequence ID" value="MFK7160543.1"/>
    <property type="molecule type" value="Genomic_DNA"/>
</dbReference>
<protein>
    <submittedName>
        <fullName evidence="3">Uncharacterized protein</fullName>
    </submittedName>
</protein>